<proteinExistence type="predicted"/>
<dbReference type="InterPro" id="IPR036291">
    <property type="entry name" value="NAD(P)-bd_dom_sf"/>
</dbReference>
<dbReference type="RefSeq" id="WP_198063152.1">
    <property type="nucleotide sequence ID" value="NZ_CP065856.1"/>
</dbReference>
<keyword evidence="3" id="KW-1185">Reference proteome</keyword>
<dbReference type="Gene3D" id="3.40.50.720">
    <property type="entry name" value="NAD(P)-binding Rossmann-like Domain"/>
    <property type="match status" value="1"/>
</dbReference>
<evidence type="ECO:0008006" key="4">
    <source>
        <dbReference type="Google" id="ProtNLM"/>
    </source>
</evidence>
<organism evidence="2 3">
    <name type="scientific">Halosimplex litoreum</name>
    <dbReference type="NCBI Taxonomy" id="1198301"/>
    <lineage>
        <taxon>Archaea</taxon>
        <taxon>Methanobacteriati</taxon>
        <taxon>Methanobacteriota</taxon>
        <taxon>Stenosarchaea group</taxon>
        <taxon>Halobacteria</taxon>
        <taxon>Halobacteriales</taxon>
        <taxon>Haloarculaceae</taxon>
        <taxon>Halosimplex</taxon>
    </lineage>
</organism>
<dbReference type="Proteomes" id="UP000595001">
    <property type="component" value="Chromosome"/>
</dbReference>
<evidence type="ECO:0000256" key="1">
    <source>
        <dbReference type="SAM" id="MobiDB-lite"/>
    </source>
</evidence>
<accession>A0A7T3KWX5</accession>
<dbReference type="EMBL" id="CP065856">
    <property type="protein sequence ID" value="QPV64380.1"/>
    <property type="molecule type" value="Genomic_DNA"/>
</dbReference>
<protein>
    <recommendedName>
        <fullName evidence="4">SDR family oxidoreductase</fullName>
    </recommendedName>
</protein>
<name>A0A7T3KWX5_9EURY</name>
<dbReference type="AlphaFoldDB" id="A0A7T3KWX5"/>
<dbReference type="SUPFAM" id="SSF51735">
    <property type="entry name" value="NAD(P)-binding Rossmann-fold domains"/>
    <property type="match status" value="1"/>
</dbReference>
<gene>
    <name evidence="2" type="ORF">I7X12_07140</name>
</gene>
<sequence length="103" mass="11234">MLGYRLREEHREAPGDRGASRAFGARHWHSPNTGSGSTPSRRVSWPRRSPRAGPSAPQTWSTTGATPPAGHLEDLTDAYRYLASEGADYVTGETLWVDGGTRI</sequence>
<feature type="region of interest" description="Disordered" evidence="1">
    <location>
        <begin position="1"/>
        <end position="72"/>
    </location>
</feature>
<evidence type="ECO:0000313" key="3">
    <source>
        <dbReference type="Proteomes" id="UP000595001"/>
    </source>
</evidence>
<dbReference type="OrthoDB" id="24596at2157"/>
<feature type="compositionally biased region" description="Basic and acidic residues" evidence="1">
    <location>
        <begin position="1"/>
        <end position="19"/>
    </location>
</feature>
<dbReference type="GeneID" id="60588255"/>
<dbReference type="KEGG" id="hlt:I7X12_07140"/>
<reference evidence="2 3" key="1">
    <citation type="submission" date="2020-12" db="EMBL/GenBank/DDBJ databases">
        <title>Halosimplex halophilum sp. nov. and Halosimplex salinum sp. nov., two new members of the genus Halosimplex.</title>
        <authorList>
            <person name="Cui H.L."/>
        </authorList>
    </citation>
    <scope>NUCLEOTIDE SEQUENCE [LARGE SCALE GENOMIC DNA]</scope>
    <source>
        <strain evidence="2 3">YGH94</strain>
    </source>
</reference>
<evidence type="ECO:0000313" key="2">
    <source>
        <dbReference type="EMBL" id="QPV64380.1"/>
    </source>
</evidence>